<proteinExistence type="predicted"/>
<dbReference type="GO" id="GO:0003677">
    <property type="term" value="F:DNA binding"/>
    <property type="evidence" value="ECO:0007669"/>
    <property type="project" value="UniProtKB-UniRule"/>
</dbReference>
<dbReference type="InterPro" id="IPR036271">
    <property type="entry name" value="Tet_transcr_reg_TetR-rel_C_sf"/>
</dbReference>
<dbReference type="RefSeq" id="WP_229384588.1">
    <property type="nucleotide sequence ID" value="NZ_JAGTTN010000003.1"/>
</dbReference>
<evidence type="ECO:0000256" key="3">
    <source>
        <dbReference type="ARBA" id="ARBA00023163"/>
    </source>
</evidence>
<evidence type="ECO:0000259" key="5">
    <source>
        <dbReference type="PROSITE" id="PS50977"/>
    </source>
</evidence>
<evidence type="ECO:0000256" key="2">
    <source>
        <dbReference type="ARBA" id="ARBA00023125"/>
    </source>
</evidence>
<keyword evidence="1" id="KW-0805">Transcription regulation</keyword>
<dbReference type="PANTHER" id="PTHR47506">
    <property type="entry name" value="TRANSCRIPTIONAL REGULATORY PROTEIN"/>
    <property type="match status" value="1"/>
</dbReference>
<dbReference type="EMBL" id="JAGTTN010000003">
    <property type="protein sequence ID" value="MCC2032619.1"/>
    <property type="molecule type" value="Genomic_DNA"/>
</dbReference>
<sequence length="193" mass="21327">MARPVNEQRREDLLDATVAYVIKQGIGQLSWRQAAADLDVSPTTLVHRFGSKEQMIQAVLARLRERTFVDVGARTGTERSLATAARASWERAADPERWAETRLFFEVYGHALQDPQTFADFLEHVVADWKADLIDAQGRRADPATAEREATLVVATIRGLLLDLLTTGDRQRLDAAAEAFLTNLVATASGGPR</sequence>
<keyword evidence="3" id="KW-0804">Transcription</keyword>
<dbReference type="AlphaFoldDB" id="A0A9X1LV99"/>
<evidence type="ECO:0000256" key="1">
    <source>
        <dbReference type="ARBA" id="ARBA00023015"/>
    </source>
</evidence>
<reference evidence="6" key="1">
    <citation type="submission" date="2021-04" db="EMBL/GenBank/DDBJ databases">
        <title>Microbacterium tenobrionis sp. nov. and Microbacterium allomyrinae sp. nov., isolated from larvae of Tenobrio molitor and Allomyrina dichotoma, respectively.</title>
        <authorList>
            <person name="Lee S.D."/>
        </authorList>
    </citation>
    <scope>NUCLEOTIDE SEQUENCE</scope>
    <source>
        <strain evidence="6">BWT-G7</strain>
    </source>
</reference>
<dbReference type="Proteomes" id="UP001139354">
    <property type="component" value="Unassembled WGS sequence"/>
</dbReference>
<dbReference type="SUPFAM" id="SSF46689">
    <property type="entry name" value="Homeodomain-like"/>
    <property type="match status" value="1"/>
</dbReference>
<dbReference type="Gene3D" id="1.10.357.10">
    <property type="entry name" value="Tetracycline Repressor, domain 2"/>
    <property type="match status" value="1"/>
</dbReference>
<dbReference type="InterPro" id="IPR009057">
    <property type="entry name" value="Homeodomain-like_sf"/>
</dbReference>
<dbReference type="Pfam" id="PF00440">
    <property type="entry name" value="TetR_N"/>
    <property type="match status" value="1"/>
</dbReference>
<feature type="DNA-binding region" description="H-T-H motif" evidence="4">
    <location>
        <begin position="30"/>
        <end position="49"/>
    </location>
</feature>
<dbReference type="SUPFAM" id="SSF48498">
    <property type="entry name" value="Tetracyclin repressor-like, C-terminal domain"/>
    <property type="match status" value="1"/>
</dbReference>
<keyword evidence="7" id="KW-1185">Reference proteome</keyword>
<evidence type="ECO:0000256" key="4">
    <source>
        <dbReference type="PROSITE-ProRule" id="PRU00335"/>
    </source>
</evidence>
<protein>
    <submittedName>
        <fullName evidence="6">TetR/AcrR family transcriptional regulator</fullName>
    </submittedName>
</protein>
<keyword evidence="2 4" id="KW-0238">DNA-binding</keyword>
<dbReference type="PROSITE" id="PS50977">
    <property type="entry name" value="HTH_TETR_2"/>
    <property type="match status" value="1"/>
</dbReference>
<evidence type="ECO:0000313" key="6">
    <source>
        <dbReference type="EMBL" id="MCC2032619.1"/>
    </source>
</evidence>
<comment type="caution">
    <text evidence="6">The sequence shown here is derived from an EMBL/GenBank/DDBJ whole genome shotgun (WGS) entry which is preliminary data.</text>
</comment>
<name>A0A9X1LV99_9MICO</name>
<dbReference type="InterPro" id="IPR001647">
    <property type="entry name" value="HTH_TetR"/>
</dbReference>
<gene>
    <name evidence="6" type="ORF">KEC57_10560</name>
</gene>
<accession>A0A9X1LV99</accession>
<feature type="domain" description="HTH tetR-type" evidence="5">
    <location>
        <begin position="7"/>
        <end position="67"/>
    </location>
</feature>
<dbReference type="PANTHER" id="PTHR47506:SF6">
    <property type="entry name" value="HTH-TYPE TRANSCRIPTIONAL REPRESSOR NEMR"/>
    <property type="match status" value="1"/>
</dbReference>
<organism evidence="6 7">
    <name type="scientific">Microbacterium allomyrinae</name>
    <dbReference type="NCBI Taxonomy" id="2830666"/>
    <lineage>
        <taxon>Bacteria</taxon>
        <taxon>Bacillati</taxon>
        <taxon>Actinomycetota</taxon>
        <taxon>Actinomycetes</taxon>
        <taxon>Micrococcales</taxon>
        <taxon>Microbacteriaceae</taxon>
        <taxon>Microbacterium</taxon>
    </lineage>
</organism>
<evidence type="ECO:0000313" key="7">
    <source>
        <dbReference type="Proteomes" id="UP001139354"/>
    </source>
</evidence>